<dbReference type="PROSITE" id="PS50937">
    <property type="entry name" value="HTH_MERR_2"/>
    <property type="match status" value="1"/>
</dbReference>
<accession>A0ABX7FYP3</accession>
<protein>
    <submittedName>
        <fullName evidence="5">Cd(II)/Pb(II)-responsive transcriptional regulator</fullName>
    </submittedName>
</protein>
<keyword evidence="6" id="KW-1185">Reference proteome</keyword>
<dbReference type="Proteomes" id="UP000596252">
    <property type="component" value="Chromosome"/>
</dbReference>
<sequence>MKISELASASQVPVKTIRYYEQEGLLPPPSRMANGYRHYGPQDLETLIFIRRCRALNIALCDIRRLVEVQQHPHSSCAVVDDIIAEQLERIRQTQRELAKLEASLSSLVACDTHHVRDCCILKRLKEDDCSANLGVEL</sequence>
<dbReference type="InterPro" id="IPR009061">
    <property type="entry name" value="DNA-bd_dom_put_sf"/>
</dbReference>
<dbReference type="PANTHER" id="PTHR30204">
    <property type="entry name" value="REDOX-CYCLING DRUG-SENSING TRANSCRIPTIONAL ACTIVATOR SOXR"/>
    <property type="match status" value="1"/>
</dbReference>
<dbReference type="RefSeq" id="WP_203323895.1">
    <property type="nucleotide sequence ID" value="NZ_CP069213.1"/>
</dbReference>
<dbReference type="InterPro" id="IPR047057">
    <property type="entry name" value="MerR_fam"/>
</dbReference>
<dbReference type="PRINTS" id="PR00040">
    <property type="entry name" value="HTHMERR"/>
</dbReference>
<dbReference type="EMBL" id="CP069213">
    <property type="protein sequence ID" value="QRH00156.1"/>
    <property type="molecule type" value="Genomic_DNA"/>
</dbReference>
<dbReference type="PANTHER" id="PTHR30204:SF94">
    <property type="entry name" value="HEAVY METAL-DEPENDENT TRANSCRIPTIONAL REGULATOR HI_0293-RELATED"/>
    <property type="match status" value="1"/>
</dbReference>
<evidence type="ECO:0000313" key="5">
    <source>
        <dbReference type="EMBL" id="QRH00156.1"/>
    </source>
</evidence>
<keyword evidence="3" id="KW-0804">Transcription</keyword>
<reference evidence="5 6" key="1">
    <citation type="journal article" date="2012" name="Antonie Van Leeuwenhoek">
        <title>Shewanella litorisediminis sp. nov., a gammaproteobacterium isolated from a tidal flat sediment.</title>
        <authorList>
            <person name="Lee M.H."/>
            <person name="Yoon J.H."/>
        </authorList>
    </citation>
    <scope>NUCLEOTIDE SEQUENCE [LARGE SCALE GENOMIC DNA]</scope>
    <source>
        <strain evidence="5 6">SMK1-12</strain>
    </source>
</reference>
<keyword evidence="1" id="KW-0805">Transcription regulation</keyword>
<evidence type="ECO:0000313" key="6">
    <source>
        <dbReference type="Proteomes" id="UP000596252"/>
    </source>
</evidence>
<evidence type="ECO:0000256" key="2">
    <source>
        <dbReference type="ARBA" id="ARBA00023125"/>
    </source>
</evidence>
<dbReference type="CDD" id="cd04784">
    <property type="entry name" value="HTH_CadR-PbrR"/>
    <property type="match status" value="1"/>
</dbReference>
<dbReference type="SMART" id="SM00422">
    <property type="entry name" value="HTH_MERR"/>
    <property type="match status" value="1"/>
</dbReference>
<dbReference type="SUPFAM" id="SSF46955">
    <property type="entry name" value="Putative DNA-binding domain"/>
    <property type="match status" value="1"/>
</dbReference>
<dbReference type="InterPro" id="IPR000551">
    <property type="entry name" value="MerR-type_HTH_dom"/>
</dbReference>
<evidence type="ECO:0000256" key="1">
    <source>
        <dbReference type="ARBA" id="ARBA00023015"/>
    </source>
</evidence>
<dbReference type="InterPro" id="IPR011791">
    <property type="entry name" value="CadR-PbrR"/>
</dbReference>
<dbReference type="Gene3D" id="1.10.1660.10">
    <property type="match status" value="1"/>
</dbReference>
<keyword evidence="2" id="KW-0238">DNA-binding</keyword>
<evidence type="ECO:0000256" key="3">
    <source>
        <dbReference type="ARBA" id="ARBA00023163"/>
    </source>
</evidence>
<organism evidence="5 6">
    <name type="scientific">Shewanella litorisediminis</name>
    <dbReference type="NCBI Taxonomy" id="1173586"/>
    <lineage>
        <taxon>Bacteria</taxon>
        <taxon>Pseudomonadati</taxon>
        <taxon>Pseudomonadota</taxon>
        <taxon>Gammaproteobacteria</taxon>
        <taxon>Alteromonadales</taxon>
        <taxon>Shewanellaceae</taxon>
        <taxon>Shewanella</taxon>
    </lineage>
</organism>
<feature type="domain" description="HTH merR-type" evidence="4">
    <location>
        <begin position="1"/>
        <end position="69"/>
    </location>
</feature>
<dbReference type="Pfam" id="PF13411">
    <property type="entry name" value="MerR_1"/>
    <property type="match status" value="1"/>
</dbReference>
<gene>
    <name evidence="5" type="ORF">JQC75_09530</name>
</gene>
<proteinExistence type="predicted"/>
<name>A0ABX7FYP3_9GAMM</name>
<evidence type="ECO:0000259" key="4">
    <source>
        <dbReference type="PROSITE" id="PS50937"/>
    </source>
</evidence>